<keyword evidence="1 2" id="KW-0732">Signal</keyword>
<sequence>MLKRLKQAARITMLCTLAVGTTFAFANGALAKDIKNRPASYRTVVEVEDWGPTITKVIVDLGKPVPKNAIARDTFKVHVKRSDSRLADPFLEEGERKVTRAYVADKDGNPVKQTGRYAVLEMEIGPALTLGSAINYDSAGSGFNDWNDNQYTIIQQKAIKTSTGTISGLTVNSSAGEIRELVDEFTTGKAAFNGVTLTYADYAPAKDKGKNPLIIWLHGMGEGGTAPTIAIAGNKAVNFASKDIQSYFGGAYVLAPQTPTYWMDGFTGFGDGTSKYEEALMALIKDYVAKNKDIDTNRIYIGGDSNGGYMTMLMMRDYKDYFAGAMAVCEALKDTLITDEQIRAMKDLPIWFVAAKTDTVVPPHEYAVPTYNRLIDAGAKDVHLSLFDNVVDTSGLYKKSDGTPFEYNGHWSWIYVYNNEVSNVIDGKTTTIMEWLASKSLDKQ</sequence>
<evidence type="ECO:0000256" key="2">
    <source>
        <dbReference type="SAM" id="SignalP"/>
    </source>
</evidence>
<evidence type="ECO:0000313" key="5">
    <source>
        <dbReference type="EMBL" id="MFB5679351.1"/>
    </source>
</evidence>
<dbReference type="InterPro" id="IPR041172">
    <property type="entry name" value="EstA_Ig-like_N"/>
</dbReference>
<feature type="domain" description="Esterase Ig-like N-terminal" evidence="4">
    <location>
        <begin position="40"/>
        <end position="167"/>
    </location>
</feature>
<dbReference type="Pfam" id="PF18435">
    <property type="entry name" value="EstA_Ig_like"/>
    <property type="match status" value="1"/>
</dbReference>
<gene>
    <name evidence="5" type="ORF">ACE3NQ_00315</name>
</gene>
<feature type="signal peptide" evidence="2">
    <location>
        <begin position="1"/>
        <end position="26"/>
    </location>
</feature>
<dbReference type="Gene3D" id="2.60.40.2180">
    <property type="match status" value="1"/>
</dbReference>
<protein>
    <submittedName>
        <fullName evidence="5">Prolyl oligopeptidase family serine peptidase</fullName>
    </submittedName>
</protein>
<dbReference type="Gene3D" id="3.40.50.1820">
    <property type="entry name" value="alpha/beta hydrolase"/>
    <property type="match status" value="1"/>
</dbReference>
<dbReference type="InterPro" id="IPR050955">
    <property type="entry name" value="Plant_Biomass_Hydrol_Est"/>
</dbReference>
<feature type="domain" description="Peptidase S9 prolyl oligopeptidase catalytic" evidence="3">
    <location>
        <begin position="286"/>
        <end position="329"/>
    </location>
</feature>
<dbReference type="SUPFAM" id="SSF53474">
    <property type="entry name" value="alpha/beta-Hydrolases"/>
    <property type="match status" value="1"/>
</dbReference>
<dbReference type="RefSeq" id="WP_375523200.1">
    <property type="nucleotide sequence ID" value="NZ_JBHILM010000001.1"/>
</dbReference>
<evidence type="ECO:0000259" key="3">
    <source>
        <dbReference type="Pfam" id="PF00326"/>
    </source>
</evidence>
<feature type="chain" id="PRO_5046436971" evidence="2">
    <location>
        <begin position="27"/>
        <end position="444"/>
    </location>
</feature>
<name>A0ABV5B0X2_9BACL</name>
<dbReference type="PANTHER" id="PTHR43037">
    <property type="entry name" value="UNNAMED PRODUCT-RELATED"/>
    <property type="match status" value="1"/>
</dbReference>
<dbReference type="InterPro" id="IPR001375">
    <property type="entry name" value="Peptidase_S9_cat"/>
</dbReference>
<reference evidence="5 6" key="1">
    <citation type="submission" date="2024-09" db="EMBL/GenBank/DDBJ databases">
        <authorList>
            <person name="Ruan L."/>
        </authorList>
    </citation>
    <scope>NUCLEOTIDE SEQUENCE [LARGE SCALE GENOMIC DNA]</scope>
    <source>
        <strain evidence="5 6">D33</strain>
    </source>
</reference>
<accession>A0ABV5B0X2</accession>
<dbReference type="EMBL" id="JBHILM010000001">
    <property type="protein sequence ID" value="MFB5679351.1"/>
    <property type="molecule type" value="Genomic_DNA"/>
</dbReference>
<evidence type="ECO:0000256" key="1">
    <source>
        <dbReference type="ARBA" id="ARBA00022729"/>
    </source>
</evidence>
<dbReference type="Pfam" id="PF00326">
    <property type="entry name" value="Peptidase_S9"/>
    <property type="match status" value="1"/>
</dbReference>
<evidence type="ECO:0000259" key="4">
    <source>
        <dbReference type="Pfam" id="PF18435"/>
    </source>
</evidence>
<dbReference type="Proteomes" id="UP001580407">
    <property type="component" value="Unassembled WGS sequence"/>
</dbReference>
<proteinExistence type="predicted"/>
<dbReference type="InterPro" id="IPR029058">
    <property type="entry name" value="AB_hydrolase_fold"/>
</dbReference>
<evidence type="ECO:0000313" key="6">
    <source>
        <dbReference type="Proteomes" id="UP001580407"/>
    </source>
</evidence>
<organism evidence="5 6">
    <name type="scientific">Paenibacillus terreus</name>
    <dbReference type="NCBI Taxonomy" id="1387834"/>
    <lineage>
        <taxon>Bacteria</taxon>
        <taxon>Bacillati</taxon>
        <taxon>Bacillota</taxon>
        <taxon>Bacilli</taxon>
        <taxon>Bacillales</taxon>
        <taxon>Paenibacillaceae</taxon>
        <taxon>Paenibacillus</taxon>
    </lineage>
</organism>
<comment type="caution">
    <text evidence="5">The sequence shown here is derived from an EMBL/GenBank/DDBJ whole genome shotgun (WGS) entry which is preliminary data.</text>
</comment>
<dbReference type="PANTHER" id="PTHR43037:SF1">
    <property type="entry name" value="BLL1128 PROTEIN"/>
    <property type="match status" value="1"/>
</dbReference>
<keyword evidence="6" id="KW-1185">Reference proteome</keyword>